<feature type="domain" description="AB hydrolase-1" evidence="1">
    <location>
        <begin position="51"/>
        <end position="293"/>
    </location>
</feature>
<keyword evidence="3" id="KW-1185">Reference proteome</keyword>
<gene>
    <name evidence="2" type="ORF">GGR39_001834</name>
</gene>
<dbReference type="Gene3D" id="3.40.50.1820">
    <property type="entry name" value="alpha/beta hydrolase"/>
    <property type="match status" value="1"/>
</dbReference>
<dbReference type="Proteomes" id="UP000561459">
    <property type="component" value="Unassembled WGS sequence"/>
</dbReference>
<evidence type="ECO:0000313" key="2">
    <source>
        <dbReference type="EMBL" id="MBB3940184.1"/>
    </source>
</evidence>
<dbReference type="PRINTS" id="PR00412">
    <property type="entry name" value="EPOXHYDRLASE"/>
</dbReference>
<dbReference type="InterPro" id="IPR050266">
    <property type="entry name" value="AB_hydrolase_sf"/>
</dbReference>
<accession>A0A7W6FY94</accession>
<dbReference type="PANTHER" id="PTHR43798:SF33">
    <property type="entry name" value="HYDROLASE, PUTATIVE (AFU_ORTHOLOGUE AFUA_2G14860)-RELATED"/>
    <property type="match status" value="1"/>
</dbReference>
<dbReference type="PRINTS" id="PR00111">
    <property type="entry name" value="ABHYDROLASE"/>
</dbReference>
<evidence type="ECO:0000313" key="3">
    <source>
        <dbReference type="Proteomes" id="UP000561459"/>
    </source>
</evidence>
<protein>
    <submittedName>
        <fullName evidence="2">Pimeloyl-ACP methyl ester carboxylesterase</fullName>
    </submittedName>
</protein>
<dbReference type="EMBL" id="JACIDY010000003">
    <property type="protein sequence ID" value="MBB3940184.1"/>
    <property type="molecule type" value="Genomic_DNA"/>
</dbReference>
<evidence type="ECO:0000259" key="1">
    <source>
        <dbReference type="Pfam" id="PF00561"/>
    </source>
</evidence>
<dbReference type="AlphaFoldDB" id="A0A7W6FY94"/>
<reference evidence="2 3" key="1">
    <citation type="submission" date="2020-08" db="EMBL/GenBank/DDBJ databases">
        <title>Genomic Encyclopedia of Type Strains, Phase IV (KMG-IV): sequencing the most valuable type-strain genomes for metagenomic binning, comparative biology and taxonomic classification.</title>
        <authorList>
            <person name="Goeker M."/>
        </authorList>
    </citation>
    <scope>NUCLEOTIDE SEQUENCE [LARGE SCALE GENOMIC DNA]</scope>
    <source>
        <strain evidence="2 3">DSM 27568</strain>
    </source>
</reference>
<dbReference type="GO" id="GO:0003824">
    <property type="term" value="F:catalytic activity"/>
    <property type="evidence" value="ECO:0007669"/>
    <property type="project" value="InterPro"/>
</dbReference>
<organism evidence="2 3">
    <name type="scientific">Novosphingobium fluoreni</name>
    <dbReference type="NCBI Taxonomy" id="1391222"/>
    <lineage>
        <taxon>Bacteria</taxon>
        <taxon>Pseudomonadati</taxon>
        <taxon>Pseudomonadota</taxon>
        <taxon>Alphaproteobacteria</taxon>
        <taxon>Sphingomonadales</taxon>
        <taxon>Sphingomonadaceae</taxon>
        <taxon>Novosphingobium</taxon>
    </lineage>
</organism>
<dbReference type="InterPro" id="IPR000073">
    <property type="entry name" value="AB_hydrolase_1"/>
</dbReference>
<dbReference type="Pfam" id="PF00561">
    <property type="entry name" value="Abhydrolase_1"/>
    <property type="match status" value="1"/>
</dbReference>
<proteinExistence type="predicted"/>
<dbReference type="InterPro" id="IPR000639">
    <property type="entry name" value="Epox_hydrolase-like"/>
</dbReference>
<dbReference type="GO" id="GO:0016020">
    <property type="term" value="C:membrane"/>
    <property type="evidence" value="ECO:0007669"/>
    <property type="project" value="TreeGrafter"/>
</dbReference>
<dbReference type="SUPFAM" id="SSF53474">
    <property type="entry name" value="alpha/beta-Hydrolases"/>
    <property type="match status" value="1"/>
</dbReference>
<name>A0A7W6FY94_9SPHN</name>
<sequence length="306" mass="34873">MPVPMDTSLVDLTRHRRQSIRMENLSGPTSNAFISQRLRMNYVDWGNPDAPPLILQHGGRDHCRSWDWVAEALRHDWHVIAPDLRGHGDSQWSPEGNYAMDAFVYDFAQLVDTLGYDQVTIVGHSLGGNISTRFAGLYPEKVRKLVNIEGLGPVSTNPGPTMEDLHEWIEAKRKSASRTPKRYARPEDAYLRMKSENAFLSDSQARHLTTHGIQRNEDGTYSWKFDNYLNVWGAVDISFAEKTRLWASVTCPVLMLWGNRSFASNPAADGRLDHFKDVKLIEYPDAGHWLHHDQTARFLKDVSAFL</sequence>
<comment type="caution">
    <text evidence="2">The sequence shown here is derived from an EMBL/GenBank/DDBJ whole genome shotgun (WGS) entry which is preliminary data.</text>
</comment>
<dbReference type="PANTHER" id="PTHR43798">
    <property type="entry name" value="MONOACYLGLYCEROL LIPASE"/>
    <property type="match status" value="1"/>
</dbReference>
<dbReference type="InterPro" id="IPR029058">
    <property type="entry name" value="AB_hydrolase_fold"/>
</dbReference>